<dbReference type="AlphaFoldDB" id="A0A0A9BIJ4"/>
<name>A0A0A9BIJ4_ARUDO</name>
<dbReference type="EMBL" id="GBRH01234091">
    <property type="protein sequence ID" value="JAD63804.1"/>
    <property type="molecule type" value="Transcribed_RNA"/>
</dbReference>
<organism evidence="1">
    <name type="scientific">Arundo donax</name>
    <name type="common">Giant reed</name>
    <name type="synonym">Donax arundinaceus</name>
    <dbReference type="NCBI Taxonomy" id="35708"/>
    <lineage>
        <taxon>Eukaryota</taxon>
        <taxon>Viridiplantae</taxon>
        <taxon>Streptophyta</taxon>
        <taxon>Embryophyta</taxon>
        <taxon>Tracheophyta</taxon>
        <taxon>Spermatophyta</taxon>
        <taxon>Magnoliopsida</taxon>
        <taxon>Liliopsida</taxon>
        <taxon>Poales</taxon>
        <taxon>Poaceae</taxon>
        <taxon>PACMAD clade</taxon>
        <taxon>Arundinoideae</taxon>
        <taxon>Arundineae</taxon>
        <taxon>Arundo</taxon>
    </lineage>
</organism>
<reference evidence="1" key="2">
    <citation type="journal article" date="2015" name="Data Brief">
        <title>Shoot transcriptome of the giant reed, Arundo donax.</title>
        <authorList>
            <person name="Barrero R.A."/>
            <person name="Guerrero F.D."/>
            <person name="Moolhuijzen P."/>
            <person name="Goolsby J.A."/>
            <person name="Tidwell J."/>
            <person name="Bellgard S.E."/>
            <person name="Bellgard M.I."/>
        </authorList>
    </citation>
    <scope>NUCLEOTIDE SEQUENCE</scope>
    <source>
        <tissue evidence="1">Shoot tissue taken approximately 20 cm above the soil surface</tissue>
    </source>
</reference>
<reference evidence="1" key="1">
    <citation type="submission" date="2014-09" db="EMBL/GenBank/DDBJ databases">
        <authorList>
            <person name="Magalhaes I.L.F."/>
            <person name="Oliveira U."/>
            <person name="Santos F.R."/>
            <person name="Vidigal T.H.D.A."/>
            <person name="Brescovit A.D."/>
            <person name="Santos A.J."/>
        </authorList>
    </citation>
    <scope>NUCLEOTIDE SEQUENCE</scope>
    <source>
        <tissue evidence="1">Shoot tissue taken approximately 20 cm above the soil surface</tissue>
    </source>
</reference>
<sequence>MMSDFNPIVSENTLELLS</sequence>
<protein>
    <submittedName>
        <fullName evidence="1">Uncharacterized protein</fullName>
    </submittedName>
</protein>
<accession>A0A0A9BIJ4</accession>
<proteinExistence type="predicted"/>
<evidence type="ECO:0000313" key="1">
    <source>
        <dbReference type="EMBL" id="JAD63804.1"/>
    </source>
</evidence>